<evidence type="ECO:0000313" key="2">
    <source>
        <dbReference type="EMBL" id="MEI4803586.1"/>
    </source>
</evidence>
<evidence type="ECO:0000256" key="1">
    <source>
        <dbReference type="SAM" id="Phobius"/>
    </source>
</evidence>
<comment type="caution">
    <text evidence="2">The sequence shown here is derived from an EMBL/GenBank/DDBJ whole genome shotgun (WGS) entry which is preliminary data.</text>
</comment>
<dbReference type="Proteomes" id="UP001372526">
    <property type="component" value="Unassembled WGS sequence"/>
</dbReference>
<reference evidence="2 3" key="1">
    <citation type="submission" date="2024-01" db="EMBL/GenBank/DDBJ databases">
        <title>Seven novel Bacillus-like species.</title>
        <authorList>
            <person name="Liu G."/>
        </authorList>
    </citation>
    <scope>NUCLEOTIDE SEQUENCE [LARGE SCALE GENOMIC DNA]</scope>
    <source>
        <strain evidence="2 3">FJAT-51639</strain>
    </source>
</reference>
<name>A0ABU8FNU8_9BACI</name>
<keyword evidence="1" id="KW-1133">Transmembrane helix</keyword>
<keyword evidence="1" id="KW-0812">Transmembrane</keyword>
<dbReference type="RefSeq" id="WP_336473910.1">
    <property type="nucleotide sequence ID" value="NZ_JBAWSX010000015.1"/>
</dbReference>
<protein>
    <submittedName>
        <fullName evidence="2">DUF3948 family protein</fullName>
    </submittedName>
</protein>
<keyword evidence="3" id="KW-1185">Reference proteome</keyword>
<accession>A0ABU8FNU8</accession>
<dbReference type="InterPro" id="IPR025034">
    <property type="entry name" value="DUF3948"/>
</dbReference>
<proteinExistence type="predicted"/>
<feature type="transmembrane region" description="Helical" evidence="1">
    <location>
        <begin position="12"/>
        <end position="33"/>
    </location>
</feature>
<evidence type="ECO:0000313" key="3">
    <source>
        <dbReference type="Proteomes" id="UP001372526"/>
    </source>
</evidence>
<dbReference type="Pfam" id="PF13134">
    <property type="entry name" value="DUF3948"/>
    <property type="match status" value="1"/>
</dbReference>
<dbReference type="EMBL" id="JBAWSX010000015">
    <property type="protein sequence ID" value="MEI4803586.1"/>
    <property type="molecule type" value="Genomic_DNA"/>
</dbReference>
<sequence length="34" mass="3678">MENQITFNKFDYVGLASGAALLTAFIYVAAVILI</sequence>
<organism evidence="2 3">
    <name type="scientific">Bacillus bruguierae</name>
    <dbReference type="NCBI Taxonomy" id="3127667"/>
    <lineage>
        <taxon>Bacteria</taxon>
        <taxon>Bacillati</taxon>
        <taxon>Bacillota</taxon>
        <taxon>Bacilli</taxon>
        <taxon>Bacillales</taxon>
        <taxon>Bacillaceae</taxon>
        <taxon>Bacillus</taxon>
    </lineage>
</organism>
<gene>
    <name evidence="2" type="ORF">WAZ07_20450</name>
</gene>
<keyword evidence="1" id="KW-0472">Membrane</keyword>